<reference evidence="5" key="1">
    <citation type="journal article" date="2019" name="Int. J. Syst. Evol. Microbiol.">
        <title>The Global Catalogue of Microorganisms (GCM) 10K type strain sequencing project: providing services to taxonomists for standard genome sequencing and annotation.</title>
        <authorList>
            <consortium name="The Broad Institute Genomics Platform"/>
            <consortium name="The Broad Institute Genome Sequencing Center for Infectious Disease"/>
            <person name="Wu L."/>
            <person name="Ma J."/>
        </authorList>
    </citation>
    <scope>NUCLEOTIDE SEQUENCE [LARGE SCALE GENOMIC DNA]</scope>
    <source>
        <strain evidence="5">KCTC 15012</strain>
    </source>
</reference>
<dbReference type="InterPro" id="IPR036271">
    <property type="entry name" value="Tet_transcr_reg_TetR-rel_C_sf"/>
</dbReference>
<evidence type="ECO:0000259" key="3">
    <source>
        <dbReference type="PROSITE" id="PS50977"/>
    </source>
</evidence>
<dbReference type="EMBL" id="JBHUIY010000001">
    <property type="protein sequence ID" value="MFD2232284.1"/>
    <property type="molecule type" value="Genomic_DNA"/>
</dbReference>
<dbReference type="Proteomes" id="UP001597296">
    <property type="component" value="Unassembled WGS sequence"/>
</dbReference>
<dbReference type="PANTHER" id="PTHR30055:SF223">
    <property type="entry name" value="HTH-TYPE TRANSCRIPTIONAL REGULATOR UIDR"/>
    <property type="match status" value="1"/>
</dbReference>
<dbReference type="PRINTS" id="PR00455">
    <property type="entry name" value="HTHTETR"/>
</dbReference>
<dbReference type="PROSITE" id="PS50977">
    <property type="entry name" value="HTH_TETR_2"/>
    <property type="match status" value="1"/>
</dbReference>
<evidence type="ECO:0000256" key="1">
    <source>
        <dbReference type="ARBA" id="ARBA00023125"/>
    </source>
</evidence>
<dbReference type="Gene3D" id="1.10.357.10">
    <property type="entry name" value="Tetracycline Repressor, domain 2"/>
    <property type="match status" value="1"/>
</dbReference>
<gene>
    <name evidence="4" type="ORF">ACFSNB_00550</name>
</gene>
<dbReference type="InterPro" id="IPR039536">
    <property type="entry name" value="TetR_C_Proteobacteria"/>
</dbReference>
<evidence type="ECO:0000256" key="2">
    <source>
        <dbReference type="PROSITE-ProRule" id="PRU00335"/>
    </source>
</evidence>
<name>A0ABW5C4H6_9PROT</name>
<sequence length="222" mass="24332">MAYPCGRQGRPSAEGSQALDRRILAAATRLFIANGYAATSLEQIAEQAGTGKNSIYRRHPNKEKLFEAVVAGLCAPLVEAASRFEKDISNPLQALKESCRSLLQFVVLPESVAVYRLLAAEASRFPELVNRVQFRAIQPYLATIRRLLEAARHNRQIRADCDVEHTERAVMGLITGWAIDQAMMGIAPFHGDQDREAFFEAAWRLLIGGLGRGVGATPPSAT</sequence>
<dbReference type="InterPro" id="IPR009057">
    <property type="entry name" value="Homeodomain-like_sf"/>
</dbReference>
<evidence type="ECO:0000313" key="5">
    <source>
        <dbReference type="Proteomes" id="UP001597296"/>
    </source>
</evidence>
<accession>A0ABW5C4H6</accession>
<feature type="DNA-binding region" description="H-T-H motif" evidence="2">
    <location>
        <begin position="40"/>
        <end position="59"/>
    </location>
</feature>
<dbReference type="Pfam" id="PF00440">
    <property type="entry name" value="TetR_N"/>
    <property type="match status" value="1"/>
</dbReference>
<proteinExistence type="predicted"/>
<evidence type="ECO:0000313" key="4">
    <source>
        <dbReference type="EMBL" id="MFD2232284.1"/>
    </source>
</evidence>
<dbReference type="SUPFAM" id="SSF46689">
    <property type="entry name" value="Homeodomain-like"/>
    <property type="match status" value="1"/>
</dbReference>
<comment type="caution">
    <text evidence="4">The sequence shown here is derived from an EMBL/GenBank/DDBJ whole genome shotgun (WGS) entry which is preliminary data.</text>
</comment>
<dbReference type="InterPro" id="IPR050109">
    <property type="entry name" value="HTH-type_TetR-like_transc_reg"/>
</dbReference>
<feature type="domain" description="HTH tetR-type" evidence="3">
    <location>
        <begin position="17"/>
        <end position="77"/>
    </location>
</feature>
<keyword evidence="1 2" id="KW-0238">DNA-binding</keyword>
<protein>
    <submittedName>
        <fullName evidence="4">TetR/AcrR family transcriptional regulator</fullName>
    </submittedName>
</protein>
<dbReference type="Pfam" id="PF14246">
    <property type="entry name" value="TetR_C_7"/>
    <property type="match status" value="1"/>
</dbReference>
<keyword evidence="5" id="KW-1185">Reference proteome</keyword>
<dbReference type="InterPro" id="IPR001647">
    <property type="entry name" value="HTH_TetR"/>
</dbReference>
<dbReference type="RefSeq" id="WP_377313464.1">
    <property type="nucleotide sequence ID" value="NZ_JBHUIY010000001.1"/>
</dbReference>
<organism evidence="4 5">
    <name type="scientific">Phaeospirillum tilakii</name>
    <dbReference type="NCBI Taxonomy" id="741673"/>
    <lineage>
        <taxon>Bacteria</taxon>
        <taxon>Pseudomonadati</taxon>
        <taxon>Pseudomonadota</taxon>
        <taxon>Alphaproteobacteria</taxon>
        <taxon>Rhodospirillales</taxon>
        <taxon>Rhodospirillaceae</taxon>
        <taxon>Phaeospirillum</taxon>
    </lineage>
</organism>
<dbReference type="SUPFAM" id="SSF48498">
    <property type="entry name" value="Tetracyclin repressor-like, C-terminal domain"/>
    <property type="match status" value="1"/>
</dbReference>
<dbReference type="PANTHER" id="PTHR30055">
    <property type="entry name" value="HTH-TYPE TRANSCRIPTIONAL REGULATOR RUTR"/>
    <property type="match status" value="1"/>
</dbReference>